<evidence type="ECO:0000256" key="3">
    <source>
        <dbReference type="ARBA" id="ARBA00022692"/>
    </source>
</evidence>
<dbReference type="PANTHER" id="PTHR38459:SF1">
    <property type="entry name" value="PROPHAGE BACTOPRENOL-LINKED GLUCOSE TRANSLOCASE HOMOLOG"/>
    <property type="match status" value="1"/>
</dbReference>
<dbReference type="InterPro" id="IPR007267">
    <property type="entry name" value="GtrA_DPMS_TM"/>
</dbReference>
<proteinExistence type="inferred from homology"/>
<keyword evidence="5 6" id="KW-0472">Membrane</keyword>
<feature type="transmembrane region" description="Helical" evidence="6">
    <location>
        <begin position="52"/>
        <end position="73"/>
    </location>
</feature>
<organism evidence="8 9">
    <name type="scientific">Dyella psychrodurans</name>
    <dbReference type="NCBI Taxonomy" id="1927960"/>
    <lineage>
        <taxon>Bacteria</taxon>
        <taxon>Pseudomonadati</taxon>
        <taxon>Pseudomonadota</taxon>
        <taxon>Gammaproteobacteria</taxon>
        <taxon>Lysobacterales</taxon>
        <taxon>Rhodanobacteraceae</taxon>
        <taxon>Dyella</taxon>
    </lineage>
</organism>
<evidence type="ECO:0000256" key="1">
    <source>
        <dbReference type="ARBA" id="ARBA00004141"/>
    </source>
</evidence>
<sequence length="137" mass="15076">MKQILFGSVGSRPPLLRQGASFLLIGILLVLIDWMVFVLLTALGLYTPVANIVARVVGALVGFLANGLWTFSIRVSRHHLFRYVVLWLVMTALSTGLIGELTSHLSLHAAWLGKPLVETVLAAISFAVSRHWVYRSP</sequence>
<dbReference type="GO" id="GO:0005886">
    <property type="term" value="C:plasma membrane"/>
    <property type="evidence" value="ECO:0007669"/>
    <property type="project" value="TreeGrafter"/>
</dbReference>
<keyword evidence="3 6" id="KW-0812">Transmembrane</keyword>
<reference evidence="8 9" key="1">
    <citation type="submission" date="2018-07" db="EMBL/GenBank/DDBJ databases">
        <title>Dyella monticola sp. nov. and Dyella psychrodurans sp. nov. isolated from monsoon evergreen broad-leaved forest soil of Dinghu Mountain, China.</title>
        <authorList>
            <person name="Gao Z."/>
            <person name="Qiu L."/>
        </authorList>
    </citation>
    <scope>NUCLEOTIDE SEQUENCE [LARGE SCALE GENOMIC DNA]</scope>
    <source>
        <strain evidence="8 9">4MSK11</strain>
    </source>
</reference>
<dbReference type="Proteomes" id="UP000255334">
    <property type="component" value="Unassembled WGS sequence"/>
</dbReference>
<gene>
    <name evidence="8" type="ORF">DWU99_18225</name>
</gene>
<comment type="similarity">
    <text evidence="2">Belongs to the GtrA family.</text>
</comment>
<feature type="transmembrane region" description="Helical" evidence="6">
    <location>
        <begin position="80"/>
        <end position="99"/>
    </location>
</feature>
<name>A0A370WY62_9GAMM</name>
<feature type="transmembrane region" description="Helical" evidence="6">
    <location>
        <begin position="111"/>
        <end position="133"/>
    </location>
</feature>
<evidence type="ECO:0000256" key="6">
    <source>
        <dbReference type="SAM" id="Phobius"/>
    </source>
</evidence>
<evidence type="ECO:0000313" key="9">
    <source>
        <dbReference type="Proteomes" id="UP000255334"/>
    </source>
</evidence>
<feature type="transmembrane region" description="Helical" evidence="6">
    <location>
        <begin position="21"/>
        <end position="46"/>
    </location>
</feature>
<evidence type="ECO:0000256" key="5">
    <source>
        <dbReference type="ARBA" id="ARBA00023136"/>
    </source>
</evidence>
<protein>
    <submittedName>
        <fullName evidence="8">GtrA family protein</fullName>
    </submittedName>
</protein>
<comment type="subcellular location">
    <subcellularLocation>
        <location evidence="1">Membrane</location>
        <topology evidence="1">Multi-pass membrane protein</topology>
    </subcellularLocation>
</comment>
<dbReference type="PANTHER" id="PTHR38459">
    <property type="entry name" value="PROPHAGE BACTOPRENOL-LINKED GLUCOSE TRANSLOCASE HOMOLOG"/>
    <property type="match status" value="1"/>
</dbReference>
<keyword evidence="4 6" id="KW-1133">Transmembrane helix</keyword>
<comment type="caution">
    <text evidence="8">The sequence shown here is derived from an EMBL/GenBank/DDBJ whole genome shotgun (WGS) entry which is preliminary data.</text>
</comment>
<evidence type="ECO:0000313" key="8">
    <source>
        <dbReference type="EMBL" id="RDS80990.1"/>
    </source>
</evidence>
<dbReference type="GO" id="GO:0000271">
    <property type="term" value="P:polysaccharide biosynthetic process"/>
    <property type="evidence" value="ECO:0007669"/>
    <property type="project" value="InterPro"/>
</dbReference>
<evidence type="ECO:0000259" key="7">
    <source>
        <dbReference type="Pfam" id="PF04138"/>
    </source>
</evidence>
<dbReference type="InterPro" id="IPR051401">
    <property type="entry name" value="GtrA_CellWall_Glycosyl"/>
</dbReference>
<dbReference type="Pfam" id="PF04138">
    <property type="entry name" value="GtrA_DPMS_TM"/>
    <property type="match status" value="1"/>
</dbReference>
<dbReference type="OrthoDB" id="5966606at2"/>
<keyword evidence="9" id="KW-1185">Reference proteome</keyword>
<accession>A0A370WY62</accession>
<dbReference type="EMBL" id="QRBF01000008">
    <property type="protein sequence ID" value="RDS80990.1"/>
    <property type="molecule type" value="Genomic_DNA"/>
</dbReference>
<dbReference type="AlphaFoldDB" id="A0A370WY62"/>
<evidence type="ECO:0000256" key="2">
    <source>
        <dbReference type="ARBA" id="ARBA00009399"/>
    </source>
</evidence>
<feature type="domain" description="GtrA/DPMS transmembrane" evidence="7">
    <location>
        <begin position="22"/>
        <end position="133"/>
    </location>
</feature>
<evidence type="ECO:0000256" key="4">
    <source>
        <dbReference type="ARBA" id="ARBA00022989"/>
    </source>
</evidence>